<dbReference type="InterPro" id="IPR051257">
    <property type="entry name" value="Diverse_CBS-Domain"/>
</dbReference>
<sequence>MIDKPIEVVLRKSHRKPMIDADLVATVNENARLSHGFLVLTKVKYAKIPVLDNNNHFKGLLSLQMITERMLTNEEISSEPLQDLLVKDVMQTGAPVVKDPEDLEIIMRYLEDENFLPVVDDNEEFIGICTRREVMKQFNFLTHNFSERYVALPVYNRDNEENS</sequence>
<dbReference type="AlphaFoldDB" id="A0A401FLF2"/>
<dbReference type="Pfam" id="PF00571">
    <property type="entry name" value="CBS"/>
    <property type="match status" value="1"/>
</dbReference>
<evidence type="ECO:0000313" key="3">
    <source>
        <dbReference type="EMBL" id="GAY73173.1"/>
    </source>
</evidence>
<dbReference type="NCBIfam" id="NF041630">
    <property type="entry name" value="CBS_CbpB"/>
    <property type="match status" value="1"/>
</dbReference>
<evidence type="ECO:0000313" key="4">
    <source>
        <dbReference type="Proteomes" id="UP000286974"/>
    </source>
</evidence>
<keyword evidence="4" id="KW-1185">Reference proteome</keyword>
<dbReference type="InterPro" id="IPR000644">
    <property type="entry name" value="CBS_dom"/>
</dbReference>
<name>A0A401FLF2_9LACO</name>
<comment type="caution">
    <text evidence="3">The sequence shown here is derived from an EMBL/GenBank/DDBJ whole genome shotgun (WGS) entry which is preliminary data.</text>
</comment>
<keyword evidence="1" id="KW-0129">CBS domain</keyword>
<accession>A0A401FLF2</accession>
<organism evidence="3 4">
    <name type="scientific">Lentilactobacillus kosonis</name>
    <dbReference type="NCBI Taxonomy" id="2810561"/>
    <lineage>
        <taxon>Bacteria</taxon>
        <taxon>Bacillati</taxon>
        <taxon>Bacillota</taxon>
        <taxon>Bacilli</taxon>
        <taxon>Lactobacillales</taxon>
        <taxon>Lactobacillaceae</taxon>
        <taxon>Lentilactobacillus</taxon>
    </lineage>
</organism>
<dbReference type="EMBL" id="BEXA01000002">
    <property type="protein sequence ID" value="GAY73173.1"/>
    <property type="molecule type" value="Genomic_DNA"/>
</dbReference>
<proteinExistence type="predicted"/>
<dbReference type="PANTHER" id="PTHR43080">
    <property type="entry name" value="CBS DOMAIN-CONTAINING PROTEIN CBSX3, MITOCHONDRIAL"/>
    <property type="match status" value="1"/>
</dbReference>
<reference evidence="3 4" key="1">
    <citation type="submission" date="2017-11" db="EMBL/GenBank/DDBJ databases">
        <title>Draft Genome Sequence of Lactobacillus curieae NBRC 111893 isolated from Koso, a Japanese sugar-Vegetable Fermented Beverage.</title>
        <authorList>
            <person name="Chiou T.Y."/>
            <person name="Oshima K."/>
            <person name="Suda W."/>
            <person name="Hattori M."/>
            <person name="Takahashi T."/>
        </authorList>
    </citation>
    <scope>NUCLEOTIDE SEQUENCE [LARGE SCALE GENOMIC DNA]</scope>
    <source>
        <strain evidence="3 4">NBRC111893</strain>
    </source>
</reference>
<dbReference type="InterPro" id="IPR046342">
    <property type="entry name" value="CBS_dom_sf"/>
</dbReference>
<dbReference type="RefSeq" id="WP_125008256.1">
    <property type="nucleotide sequence ID" value="NZ_BEXA01000002.1"/>
</dbReference>
<dbReference type="InterPro" id="IPR048125">
    <property type="entry name" value="CBS_CbpB"/>
</dbReference>
<feature type="domain" description="CBS" evidence="2">
    <location>
        <begin position="86"/>
        <end position="136"/>
    </location>
</feature>
<evidence type="ECO:0000259" key="2">
    <source>
        <dbReference type="Pfam" id="PF00571"/>
    </source>
</evidence>
<dbReference type="SUPFAM" id="SSF54631">
    <property type="entry name" value="CBS-domain pair"/>
    <property type="match status" value="1"/>
</dbReference>
<dbReference type="STRING" id="1138822.PL11_009765"/>
<protein>
    <submittedName>
        <fullName evidence="3">CBS domain protein</fullName>
    </submittedName>
</protein>
<dbReference type="PANTHER" id="PTHR43080:SF30">
    <property type="entry name" value="CYCLIC DI-AMP RECEPTOR B"/>
    <property type="match status" value="1"/>
</dbReference>
<gene>
    <name evidence="3" type="ORF">NBRC111893_1319</name>
</gene>
<dbReference type="OrthoDB" id="2375431at2"/>
<evidence type="ECO:0000256" key="1">
    <source>
        <dbReference type="ARBA" id="ARBA00023122"/>
    </source>
</evidence>
<dbReference type="Gene3D" id="3.10.580.10">
    <property type="entry name" value="CBS-domain"/>
    <property type="match status" value="1"/>
</dbReference>
<dbReference type="CDD" id="cd04643">
    <property type="entry name" value="CBS_pair_bac"/>
    <property type="match status" value="1"/>
</dbReference>
<dbReference type="Proteomes" id="UP000286974">
    <property type="component" value="Unassembled WGS sequence"/>
</dbReference>